<dbReference type="SUPFAM" id="SSF52540">
    <property type="entry name" value="P-loop containing nucleoside triphosphate hydrolases"/>
    <property type="match status" value="1"/>
</dbReference>
<feature type="compositionally biased region" description="Basic and acidic residues" evidence="1">
    <location>
        <begin position="200"/>
        <end position="211"/>
    </location>
</feature>
<evidence type="ECO:0008006" key="4">
    <source>
        <dbReference type="Google" id="ProtNLM"/>
    </source>
</evidence>
<dbReference type="AlphaFoldDB" id="A0A6A5QV52"/>
<dbReference type="Gene3D" id="3.40.50.300">
    <property type="entry name" value="P-loop containing nucleotide triphosphate hydrolases"/>
    <property type="match status" value="1"/>
</dbReference>
<name>A0A6A5QV52_AMPQU</name>
<organism evidence="2 3">
    <name type="scientific">Ampelomyces quisqualis</name>
    <name type="common">Powdery mildew agent</name>
    <dbReference type="NCBI Taxonomy" id="50730"/>
    <lineage>
        <taxon>Eukaryota</taxon>
        <taxon>Fungi</taxon>
        <taxon>Dikarya</taxon>
        <taxon>Ascomycota</taxon>
        <taxon>Pezizomycotina</taxon>
        <taxon>Dothideomycetes</taxon>
        <taxon>Pleosporomycetidae</taxon>
        <taxon>Pleosporales</taxon>
        <taxon>Pleosporineae</taxon>
        <taxon>Phaeosphaeriaceae</taxon>
        <taxon>Ampelomyces</taxon>
    </lineage>
</organism>
<evidence type="ECO:0000313" key="3">
    <source>
        <dbReference type="Proteomes" id="UP000800096"/>
    </source>
</evidence>
<keyword evidence="3" id="KW-1185">Reference proteome</keyword>
<sequence>MDVWIRAQYRKAYCNNKGKLIAPSVNIEDFRKNLVSQRPDEAKAIARVVKELDNELCSELLDDHPKNDKGHFLDADRAQMRLEEFRPDLLDTKLRRTIVKRIERNNATALRAAKTAASQQNPQQAPTASIDDQLKQWIQDRYLDSAFTSVGFVGWKRFQKALIAQRPDQKARIAEALEQVRQPGRKYSLQDPLEVQKMNSEARRKPGDNPVERAQVQKSKPDGELATEKASEVQFGAAGAVPSTFNFTAGSSTSSGLAPVAPLSNQSESDTTVQIVVASTSLPLRAAQQVPNATKKSNTKGNSLTSQVPVVEASSGEATRSSTPDFSMFGRLMAPKKNGLGIIDTSTKGVEGYIKQAPLLSGSIVEQHSHDLVPQYGVLGYLSGQDSFSPSSQIFLNTNVPVSTFICGVQGSGKSHTTSCIIENAVIPSKHLGQLQSPVSTLVFSYGEWTSGGAGFSISEATYLATPSKVVPGHQVKRVTVLTSPSNLAINKLYQRHPNVRIVPFKLKAKTLDISALRTLMAIDEKSTVPLYMAKVESILRSIAANSRDGSLDYTKFKKALELESFDATQSNMLDMRLNLLESFLDLTDKAPQPDFLPGEITIMDLSDAFISPNTACILFKLGLERFLQNPTQGKLVVLDEAHKYMINTPGSKLLTNHLTSVIRLQRHKGARIVISTQEPTVSTDLIALCSVTIIHRFTSPTWYSALKKHISAMDDDEEKMHEIEGLETGEALVYAPNAVLGKKEDGSLIKATGRLLKVNFRNRVTLDGGQSIMAI</sequence>
<reference evidence="2" key="1">
    <citation type="journal article" date="2020" name="Stud. Mycol.">
        <title>101 Dothideomycetes genomes: a test case for predicting lifestyles and emergence of pathogens.</title>
        <authorList>
            <person name="Haridas S."/>
            <person name="Albert R."/>
            <person name="Binder M."/>
            <person name="Bloem J."/>
            <person name="Labutti K."/>
            <person name="Salamov A."/>
            <person name="Andreopoulos B."/>
            <person name="Baker S."/>
            <person name="Barry K."/>
            <person name="Bills G."/>
            <person name="Bluhm B."/>
            <person name="Cannon C."/>
            <person name="Castanera R."/>
            <person name="Culley D."/>
            <person name="Daum C."/>
            <person name="Ezra D."/>
            <person name="Gonzalez J."/>
            <person name="Henrissat B."/>
            <person name="Kuo A."/>
            <person name="Liang C."/>
            <person name="Lipzen A."/>
            <person name="Lutzoni F."/>
            <person name="Magnuson J."/>
            <person name="Mondo S."/>
            <person name="Nolan M."/>
            <person name="Ohm R."/>
            <person name="Pangilinan J."/>
            <person name="Park H.-J."/>
            <person name="Ramirez L."/>
            <person name="Alfaro M."/>
            <person name="Sun H."/>
            <person name="Tritt A."/>
            <person name="Yoshinaga Y."/>
            <person name="Zwiers L.-H."/>
            <person name="Turgeon B."/>
            <person name="Goodwin S."/>
            <person name="Spatafora J."/>
            <person name="Crous P."/>
            <person name="Grigoriev I."/>
        </authorList>
    </citation>
    <scope>NUCLEOTIDE SEQUENCE</scope>
    <source>
        <strain evidence="2">HMLAC05119</strain>
    </source>
</reference>
<gene>
    <name evidence="2" type="ORF">BDU57DRAFT_490371</name>
</gene>
<protein>
    <recommendedName>
        <fullName evidence="4">P-loop containing nucleoside triphosphate hydrolase protein</fullName>
    </recommendedName>
</protein>
<evidence type="ECO:0000256" key="1">
    <source>
        <dbReference type="SAM" id="MobiDB-lite"/>
    </source>
</evidence>
<proteinExistence type="predicted"/>
<accession>A0A6A5QV52</accession>
<feature type="compositionally biased region" description="Polar residues" evidence="1">
    <location>
        <begin position="290"/>
        <end position="308"/>
    </location>
</feature>
<feature type="compositionally biased region" description="Basic and acidic residues" evidence="1">
    <location>
        <begin position="219"/>
        <end position="228"/>
    </location>
</feature>
<dbReference type="OrthoDB" id="2316594at2759"/>
<dbReference type="InterPro" id="IPR027417">
    <property type="entry name" value="P-loop_NTPase"/>
</dbReference>
<feature type="region of interest" description="Disordered" evidence="1">
    <location>
        <begin position="290"/>
        <end position="322"/>
    </location>
</feature>
<feature type="region of interest" description="Disordered" evidence="1">
    <location>
        <begin position="200"/>
        <end position="228"/>
    </location>
</feature>
<evidence type="ECO:0000313" key="2">
    <source>
        <dbReference type="EMBL" id="KAF1918758.1"/>
    </source>
</evidence>
<dbReference type="Proteomes" id="UP000800096">
    <property type="component" value="Unassembled WGS sequence"/>
</dbReference>
<dbReference type="EMBL" id="ML979133">
    <property type="protein sequence ID" value="KAF1918758.1"/>
    <property type="molecule type" value="Genomic_DNA"/>
</dbReference>